<proteinExistence type="predicted"/>
<dbReference type="Pfam" id="PF01323">
    <property type="entry name" value="DSBA"/>
    <property type="match status" value="1"/>
</dbReference>
<dbReference type="Gene3D" id="3.40.30.10">
    <property type="entry name" value="Glutaredoxin"/>
    <property type="match status" value="1"/>
</dbReference>
<dbReference type="CDD" id="cd03024">
    <property type="entry name" value="DsbA_FrnE"/>
    <property type="match status" value="1"/>
</dbReference>
<dbReference type="InterPro" id="IPR001853">
    <property type="entry name" value="DSBA-like_thioredoxin_dom"/>
</dbReference>
<dbReference type="PANTHER" id="PTHR13887">
    <property type="entry name" value="GLUTATHIONE S-TRANSFERASE KAPPA"/>
    <property type="match status" value="1"/>
</dbReference>
<protein>
    <submittedName>
        <fullName evidence="2">DsbA family oxidoreductase</fullName>
    </submittedName>
</protein>
<dbReference type="GO" id="GO:0016491">
    <property type="term" value="F:oxidoreductase activity"/>
    <property type="evidence" value="ECO:0007669"/>
    <property type="project" value="InterPro"/>
</dbReference>
<dbReference type="InterPro" id="IPR036249">
    <property type="entry name" value="Thioredoxin-like_sf"/>
</dbReference>
<dbReference type="AlphaFoldDB" id="A0A7G8Q3N1"/>
<reference evidence="2 3" key="1">
    <citation type="submission" date="2020-08" db="EMBL/GenBank/DDBJ databases">
        <title>Dyella sp. G9 isolated from forest soil.</title>
        <authorList>
            <person name="Fu J."/>
            <person name="Qiu L."/>
        </authorList>
    </citation>
    <scope>NUCLEOTIDE SEQUENCE [LARGE SCALE GENOMIC DNA]</scope>
    <source>
        <strain evidence="2 3">G9</strain>
    </source>
</reference>
<dbReference type="PANTHER" id="PTHR13887:SF41">
    <property type="entry name" value="THIOREDOXIN SUPERFAMILY PROTEIN"/>
    <property type="match status" value="1"/>
</dbReference>
<accession>A0A7G8Q3N1</accession>
<dbReference type="RefSeq" id="WP_187056851.1">
    <property type="nucleotide sequence ID" value="NZ_CP060412.1"/>
</dbReference>
<dbReference type="SUPFAM" id="SSF52833">
    <property type="entry name" value="Thioredoxin-like"/>
    <property type="match status" value="1"/>
</dbReference>
<dbReference type="KEGG" id="dtl:H8F01_20510"/>
<dbReference type="EMBL" id="CP060412">
    <property type="protein sequence ID" value="QNK01389.1"/>
    <property type="molecule type" value="Genomic_DNA"/>
</dbReference>
<evidence type="ECO:0000313" key="2">
    <source>
        <dbReference type="EMBL" id="QNK01389.1"/>
    </source>
</evidence>
<evidence type="ECO:0000313" key="3">
    <source>
        <dbReference type="Proteomes" id="UP000515873"/>
    </source>
</evidence>
<name>A0A7G8Q3N1_9GAMM</name>
<sequence length="226" mass="25363">MTVTETPVRKRVQAEFYFDLICPWCMIGKRQLEQAIDLLVAAYPDTVVDVQWKSLPLMPDMPPEGKPFQAFYRQRLGSAQAVESRRSQIREVGDTYGIQFQFDRIEWMPNTIAAHRLVWQAGEMGGPALQSHVIDELFHAYFLRGVHIGEPRALADIAEIYGMSPAASICSSVLPSYDATLEYWRGEAKRKRLSGVPAFVFGDRYSQAGAMDPETLARAMLGSVSA</sequence>
<feature type="domain" description="DSBA-like thioredoxin" evidence="1">
    <location>
        <begin position="15"/>
        <end position="220"/>
    </location>
</feature>
<evidence type="ECO:0000259" key="1">
    <source>
        <dbReference type="Pfam" id="PF01323"/>
    </source>
</evidence>
<organism evidence="2 3">
    <name type="scientific">Dyella telluris</name>
    <dbReference type="NCBI Taxonomy" id="2763498"/>
    <lineage>
        <taxon>Bacteria</taxon>
        <taxon>Pseudomonadati</taxon>
        <taxon>Pseudomonadota</taxon>
        <taxon>Gammaproteobacteria</taxon>
        <taxon>Lysobacterales</taxon>
        <taxon>Rhodanobacteraceae</taxon>
        <taxon>Dyella</taxon>
    </lineage>
</organism>
<dbReference type="Proteomes" id="UP000515873">
    <property type="component" value="Chromosome"/>
</dbReference>
<gene>
    <name evidence="2" type="ORF">H8F01_20510</name>
</gene>
<keyword evidence="3" id="KW-1185">Reference proteome</keyword>